<feature type="transmembrane region" description="Helical" evidence="1">
    <location>
        <begin position="76"/>
        <end position="97"/>
    </location>
</feature>
<dbReference type="InterPro" id="IPR019251">
    <property type="entry name" value="DUF2231_TM"/>
</dbReference>
<feature type="transmembrane region" description="Helical" evidence="1">
    <location>
        <begin position="142"/>
        <end position="162"/>
    </location>
</feature>
<keyword evidence="4" id="KW-1185">Reference proteome</keyword>
<dbReference type="Pfam" id="PF09990">
    <property type="entry name" value="DUF2231"/>
    <property type="match status" value="1"/>
</dbReference>
<evidence type="ECO:0000313" key="3">
    <source>
        <dbReference type="EMBL" id="GGK23980.1"/>
    </source>
</evidence>
<dbReference type="EMBL" id="BMQC01000004">
    <property type="protein sequence ID" value="GGK23980.1"/>
    <property type="molecule type" value="Genomic_DNA"/>
</dbReference>
<evidence type="ECO:0000256" key="1">
    <source>
        <dbReference type="SAM" id="Phobius"/>
    </source>
</evidence>
<keyword evidence="1" id="KW-1133">Transmembrane helix</keyword>
<dbReference type="Proteomes" id="UP000662200">
    <property type="component" value="Unassembled WGS sequence"/>
</dbReference>
<dbReference type="RefSeq" id="WP_189113540.1">
    <property type="nucleotide sequence ID" value="NZ_BMQC01000004.1"/>
</dbReference>
<evidence type="ECO:0000313" key="4">
    <source>
        <dbReference type="Proteomes" id="UP000662200"/>
    </source>
</evidence>
<gene>
    <name evidence="3" type="ORF">GCM10010124_15620</name>
</gene>
<keyword evidence="1" id="KW-0472">Membrane</keyword>
<sequence>MGLSAWTGKLAGDARLDRVADPLRARVRRVLGSGPADAVLSGRWLGHPLHPAVIHLPVGAWLSGAVLDLSPRHRAAATLLTGVGLAGAVPSALAGWHDWAALSRPQRRVGLVHAGSNLLAVALYGASLAARRGGAPGVGRGLSVAGLCAAGVGAYLGGHLSYHGRHLTSPHPASDRADADAVSI</sequence>
<comment type="caution">
    <text evidence="3">The sequence shown here is derived from an EMBL/GenBank/DDBJ whole genome shotgun (WGS) entry which is preliminary data.</text>
</comment>
<feature type="domain" description="DUF2231" evidence="2">
    <location>
        <begin position="46"/>
        <end position="165"/>
    </location>
</feature>
<dbReference type="AlphaFoldDB" id="A0A8J3BLY9"/>
<accession>A0A8J3BLY9</accession>
<keyword evidence="1" id="KW-0812">Transmembrane</keyword>
<reference evidence="3" key="1">
    <citation type="journal article" date="2014" name="Int. J. Syst. Evol. Microbiol.">
        <title>Complete genome sequence of Corynebacterium casei LMG S-19264T (=DSM 44701T), isolated from a smear-ripened cheese.</title>
        <authorList>
            <consortium name="US DOE Joint Genome Institute (JGI-PGF)"/>
            <person name="Walter F."/>
            <person name="Albersmeier A."/>
            <person name="Kalinowski J."/>
            <person name="Ruckert C."/>
        </authorList>
    </citation>
    <scope>NUCLEOTIDE SEQUENCE</scope>
    <source>
        <strain evidence="3">JCM 3091</strain>
    </source>
</reference>
<organism evidence="3 4">
    <name type="scientific">Pilimelia terevasa</name>
    <dbReference type="NCBI Taxonomy" id="53372"/>
    <lineage>
        <taxon>Bacteria</taxon>
        <taxon>Bacillati</taxon>
        <taxon>Actinomycetota</taxon>
        <taxon>Actinomycetes</taxon>
        <taxon>Micromonosporales</taxon>
        <taxon>Micromonosporaceae</taxon>
        <taxon>Pilimelia</taxon>
    </lineage>
</organism>
<proteinExistence type="predicted"/>
<reference evidence="3" key="2">
    <citation type="submission" date="2020-09" db="EMBL/GenBank/DDBJ databases">
        <authorList>
            <person name="Sun Q."/>
            <person name="Ohkuma M."/>
        </authorList>
    </citation>
    <scope>NUCLEOTIDE SEQUENCE</scope>
    <source>
        <strain evidence="3">JCM 3091</strain>
    </source>
</reference>
<feature type="transmembrane region" description="Helical" evidence="1">
    <location>
        <begin position="109"/>
        <end position="130"/>
    </location>
</feature>
<evidence type="ECO:0000259" key="2">
    <source>
        <dbReference type="Pfam" id="PF09990"/>
    </source>
</evidence>
<name>A0A8J3BLY9_9ACTN</name>
<protein>
    <submittedName>
        <fullName evidence="3">Membrane protein</fullName>
    </submittedName>
</protein>